<dbReference type="GO" id="GO:0009986">
    <property type="term" value="C:cell surface"/>
    <property type="evidence" value="ECO:0007669"/>
    <property type="project" value="TreeGrafter"/>
</dbReference>
<sequence>MFDQVYRSMAVLSRPSIRSLYQAMVDYVSSANTSDDLQQPLTRDTLQERFREFFTRLFPIAYHFAVNPHQDRRDFTEKFKSCLYETMDDIQPFGDVPQDIFKKISKSLEATRVLVQALSLGKTFLDRTDSVLFTSGGGDSRQQEACYSALVRMTYCPKCKGIGKDVRSCNGFCMNVIRGCLTEPAYELDLAWSSYVDTVGRLVAAVDNDNNPLELNIKNAVRELDSRISDAIMHAMEDGPVLEEK</sequence>
<feature type="non-terminal residue" evidence="13">
    <location>
        <position position="1"/>
    </location>
</feature>
<dbReference type="PANTHER" id="PTHR10822:SF29">
    <property type="entry name" value="DIVISION ABNORMALLY DELAYED PROTEIN"/>
    <property type="match status" value="1"/>
</dbReference>
<dbReference type="PANTHER" id="PTHR10822">
    <property type="entry name" value="GLYPICAN"/>
    <property type="match status" value="1"/>
</dbReference>
<comment type="subcellular location">
    <subcellularLocation>
        <location evidence="1 12">Cell membrane</location>
        <topology evidence="1 12">Lipid-anchor</topology>
        <topology evidence="1 12">GPI-anchor</topology>
    </subcellularLocation>
</comment>
<evidence type="ECO:0000256" key="7">
    <source>
        <dbReference type="ARBA" id="ARBA00023136"/>
    </source>
</evidence>
<evidence type="ECO:0000256" key="10">
    <source>
        <dbReference type="ARBA" id="ARBA00023288"/>
    </source>
</evidence>
<evidence type="ECO:0000313" key="13">
    <source>
        <dbReference type="EMBL" id="KMQ92057.1"/>
    </source>
</evidence>
<dbReference type="InterPro" id="IPR001863">
    <property type="entry name" value="Glypican"/>
</dbReference>
<dbReference type="PaxDb" id="67767-A0A0J7KNZ6"/>
<dbReference type="AlphaFoldDB" id="A0A0J7KNZ6"/>
<comment type="function">
    <text evidence="12">Cell surface proteoglycan.</text>
</comment>
<keyword evidence="7 12" id="KW-0472">Membrane</keyword>
<accession>A0A0J7KNZ6</accession>
<evidence type="ECO:0000256" key="2">
    <source>
        <dbReference type="ARBA" id="ARBA00010260"/>
    </source>
</evidence>
<evidence type="ECO:0000256" key="12">
    <source>
        <dbReference type="RuleBase" id="RU003519"/>
    </source>
</evidence>
<dbReference type="GO" id="GO:0005886">
    <property type="term" value="C:plasma membrane"/>
    <property type="evidence" value="ECO:0007669"/>
    <property type="project" value="UniProtKB-SubCell"/>
</dbReference>
<dbReference type="GO" id="GO:0016477">
    <property type="term" value="P:cell migration"/>
    <property type="evidence" value="ECO:0007669"/>
    <property type="project" value="TreeGrafter"/>
</dbReference>
<dbReference type="EMBL" id="LBMM01004822">
    <property type="protein sequence ID" value="KMQ92057.1"/>
    <property type="molecule type" value="Genomic_DNA"/>
</dbReference>
<keyword evidence="9 12" id="KW-0357">Heparan sulfate</keyword>
<evidence type="ECO:0000313" key="14">
    <source>
        <dbReference type="Proteomes" id="UP000036403"/>
    </source>
</evidence>
<keyword evidence="5" id="KW-0732">Signal</keyword>
<gene>
    <name evidence="13" type="ORF">RF55_8008</name>
</gene>
<evidence type="ECO:0000256" key="9">
    <source>
        <dbReference type="ARBA" id="ARBA00023207"/>
    </source>
</evidence>
<keyword evidence="6 12" id="KW-0654">Proteoglycan</keyword>
<reference evidence="13 14" key="1">
    <citation type="submission" date="2015-04" db="EMBL/GenBank/DDBJ databases">
        <title>Lasius niger genome sequencing.</title>
        <authorList>
            <person name="Konorov E.A."/>
            <person name="Nikitin M.A."/>
            <person name="Kirill M.V."/>
            <person name="Chang P."/>
        </authorList>
    </citation>
    <scope>NUCLEOTIDE SEQUENCE [LARGE SCALE GENOMIC DNA]</scope>
    <source>
        <tissue evidence="13">Whole</tissue>
    </source>
</reference>
<evidence type="ECO:0000256" key="5">
    <source>
        <dbReference type="ARBA" id="ARBA00022729"/>
    </source>
</evidence>
<dbReference type="OrthoDB" id="6380619at2759"/>
<dbReference type="GO" id="GO:0098552">
    <property type="term" value="C:side of membrane"/>
    <property type="evidence" value="ECO:0007669"/>
    <property type="project" value="UniProtKB-KW"/>
</dbReference>
<comment type="caution">
    <text evidence="13">The sequence shown here is derived from an EMBL/GenBank/DDBJ whole genome shotgun (WGS) entry which is preliminary data.</text>
</comment>
<keyword evidence="8" id="KW-0325">Glycoprotein</keyword>
<evidence type="ECO:0000256" key="3">
    <source>
        <dbReference type="ARBA" id="ARBA00022475"/>
    </source>
</evidence>
<evidence type="ECO:0000256" key="11">
    <source>
        <dbReference type="RuleBase" id="RU003518"/>
    </source>
</evidence>
<dbReference type="Proteomes" id="UP000036403">
    <property type="component" value="Unassembled WGS sequence"/>
</dbReference>
<protein>
    <submittedName>
        <fullName evidence="13">Division abnormally delayed</fullName>
    </submittedName>
</protein>
<keyword evidence="14" id="KW-1185">Reference proteome</keyword>
<evidence type="ECO:0000256" key="1">
    <source>
        <dbReference type="ARBA" id="ARBA00004609"/>
    </source>
</evidence>
<dbReference type="GO" id="GO:0090263">
    <property type="term" value="P:positive regulation of canonical Wnt signaling pathway"/>
    <property type="evidence" value="ECO:0007669"/>
    <property type="project" value="TreeGrafter"/>
</dbReference>
<feature type="non-terminal residue" evidence="13">
    <location>
        <position position="245"/>
    </location>
</feature>
<evidence type="ECO:0000256" key="4">
    <source>
        <dbReference type="ARBA" id="ARBA00022622"/>
    </source>
</evidence>
<evidence type="ECO:0000256" key="6">
    <source>
        <dbReference type="ARBA" id="ARBA00022974"/>
    </source>
</evidence>
<keyword evidence="4 12" id="KW-0336">GPI-anchor</keyword>
<organism evidence="13 14">
    <name type="scientific">Lasius niger</name>
    <name type="common">Black garden ant</name>
    <dbReference type="NCBI Taxonomy" id="67767"/>
    <lineage>
        <taxon>Eukaryota</taxon>
        <taxon>Metazoa</taxon>
        <taxon>Ecdysozoa</taxon>
        <taxon>Arthropoda</taxon>
        <taxon>Hexapoda</taxon>
        <taxon>Insecta</taxon>
        <taxon>Pterygota</taxon>
        <taxon>Neoptera</taxon>
        <taxon>Endopterygota</taxon>
        <taxon>Hymenoptera</taxon>
        <taxon>Apocrita</taxon>
        <taxon>Aculeata</taxon>
        <taxon>Formicoidea</taxon>
        <taxon>Formicidae</taxon>
        <taxon>Formicinae</taxon>
        <taxon>Lasius</taxon>
        <taxon>Lasius</taxon>
    </lineage>
</organism>
<dbReference type="GO" id="GO:0005576">
    <property type="term" value="C:extracellular region"/>
    <property type="evidence" value="ECO:0007669"/>
    <property type="project" value="TreeGrafter"/>
</dbReference>
<comment type="similarity">
    <text evidence="2 11">Belongs to the glypican family.</text>
</comment>
<dbReference type="Pfam" id="PF01153">
    <property type="entry name" value="Glypican"/>
    <property type="match status" value="1"/>
</dbReference>
<dbReference type="GO" id="GO:1905475">
    <property type="term" value="P:regulation of protein localization to membrane"/>
    <property type="evidence" value="ECO:0007669"/>
    <property type="project" value="TreeGrafter"/>
</dbReference>
<keyword evidence="10 12" id="KW-0449">Lipoprotein</keyword>
<proteinExistence type="inferred from homology"/>
<name>A0A0J7KNZ6_LASNI</name>
<evidence type="ECO:0000256" key="8">
    <source>
        <dbReference type="ARBA" id="ARBA00023180"/>
    </source>
</evidence>
<keyword evidence="3" id="KW-1003">Cell membrane</keyword>
<dbReference type="STRING" id="67767.A0A0J7KNZ6"/>